<dbReference type="InterPro" id="IPR027417">
    <property type="entry name" value="P-loop_NTPase"/>
</dbReference>
<dbReference type="PROSITE" id="PS50893">
    <property type="entry name" value="ABC_TRANSPORTER_2"/>
    <property type="match status" value="1"/>
</dbReference>
<dbReference type="GO" id="GO:0005886">
    <property type="term" value="C:plasma membrane"/>
    <property type="evidence" value="ECO:0007669"/>
    <property type="project" value="TreeGrafter"/>
</dbReference>
<dbReference type="InterPro" id="IPR003593">
    <property type="entry name" value="AAA+_ATPase"/>
</dbReference>
<gene>
    <name evidence="5" type="ORF">ENL19_00415</name>
</gene>
<dbReference type="Pfam" id="PF00005">
    <property type="entry name" value="ABC_tran"/>
    <property type="match status" value="1"/>
</dbReference>
<dbReference type="PANTHER" id="PTHR45772:SF10">
    <property type="entry name" value="LIPOPOLYSACCHARIDE EXPORT SYSTEM ATP-BINDING PROTEIN LPTB"/>
    <property type="match status" value="1"/>
</dbReference>
<dbReference type="GO" id="GO:0005524">
    <property type="term" value="F:ATP binding"/>
    <property type="evidence" value="ECO:0007669"/>
    <property type="project" value="UniProtKB-KW"/>
</dbReference>
<proteinExistence type="predicted"/>
<dbReference type="EMBL" id="DRTB01000031">
    <property type="protein sequence ID" value="HHE04504.1"/>
    <property type="molecule type" value="Genomic_DNA"/>
</dbReference>
<dbReference type="InterPro" id="IPR003439">
    <property type="entry name" value="ABC_transporter-like_ATP-bd"/>
</dbReference>
<keyword evidence="2" id="KW-0547">Nucleotide-binding</keyword>
<evidence type="ECO:0000256" key="1">
    <source>
        <dbReference type="ARBA" id="ARBA00022448"/>
    </source>
</evidence>
<feature type="domain" description="ABC transporter" evidence="4">
    <location>
        <begin position="5"/>
        <end position="235"/>
    </location>
</feature>
<evidence type="ECO:0000256" key="3">
    <source>
        <dbReference type="ARBA" id="ARBA00022840"/>
    </source>
</evidence>
<organism evidence="5">
    <name type="scientific">candidate division WOR-3 bacterium</name>
    <dbReference type="NCBI Taxonomy" id="2052148"/>
    <lineage>
        <taxon>Bacteria</taxon>
        <taxon>Bacteria division WOR-3</taxon>
    </lineage>
</organism>
<dbReference type="PROSITE" id="PS00211">
    <property type="entry name" value="ABC_TRANSPORTER_1"/>
    <property type="match status" value="1"/>
</dbReference>
<dbReference type="Gene3D" id="3.40.50.300">
    <property type="entry name" value="P-loop containing nucleotide triphosphate hydrolases"/>
    <property type="match status" value="1"/>
</dbReference>
<evidence type="ECO:0000313" key="5">
    <source>
        <dbReference type="EMBL" id="HHE04504.1"/>
    </source>
</evidence>
<dbReference type="InterPro" id="IPR051120">
    <property type="entry name" value="ABC_AA/LPS_Transport"/>
</dbReference>
<dbReference type="PANTHER" id="PTHR45772">
    <property type="entry name" value="CONSERVED COMPONENT OF ABC TRANSPORTER FOR NATURAL AMINO ACIDS-RELATED"/>
    <property type="match status" value="1"/>
</dbReference>
<dbReference type="SUPFAM" id="SSF52540">
    <property type="entry name" value="P-loop containing nucleoside triphosphate hydrolases"/>
    <property type="match status" value="1"/>
</dbReference>
<protein>
    <submittedName>
        <fullName evidence="5">ATP-binding cassette domain-containing protein</fullName>
    </submittedName>
</protein>
<dbReference type="AlphaFoldDB" id="A0A7C5DEJ1"/>
<sequence length="249" mass="27641">MDGILQVKNLSLIKDKKEIIKNFNLSAERYSISAVIGINGAGKSSLAYVLMGLKGYKPDSGAIYFNSKNITEFSITDRAQLGMTLAWQNPSLFEGLTVKDYIQVAVKNKSLNIVKDSLYRVALDPSIYLHRIVDKSLSGGERKRIELAAVFAMRPKLAILDEPDSGIDAISLDKIIHLIKDFKKVGSTVLLITHRDKVAEIADRAFLICNGEIIKEGPTKEISLFFKEQCNECTHKNIPISEIVREGNA</sequence>
<reference evidence="5" key="1">
    <citation type="journal article" date="2020" name="mSystems">
        <title>Genome- and Community-Level Interaction Insights into Carbon Utilization and Element Cycling Functions of Hydrothermarchaeota in Hydrothermal Sediment.</title>
        <authorList>
            <person name="Zhou Z."/>
            <person name="Liu Y."/>
            <person name="Xu W."/>
            <person name="Pan J."/>
            <person name="Luo Z.H."/>
            <person name="Li M."/>
        </authorList>
    </citation>
    <scope>NUCLEOTIDE SEQUENCE [LARGE SCALE GENOMIC DNA]</scope>
    <source>
        <strain evidence="5">HyVt-74</strain>
    </source>
</reference>
<keyword evidence="3 5" id="KW-0067">ATP-binding</keyword>
<dbReference type="GO" id="GO:0016887">
    <property type="term" value="F:ATP hydrolysis activity"/>
    <property type="evidence" value="ECO:0007669"/>
    <property type="project" value="InterPro"/>
</dbReference>
<evidence type="ECO:0000259" key="4">
    <source>
        <dbReference type="PROSITE" id="PS50893"/>
    </source>
</evidence>
<dbReference type="SMART" id="SM00382">
    <property type="entry name" value="AAA"/>
    <property type="match status" value="1"/>
</dbReference>
<keyword evidence="1" id="KW-0813">Transport</keyword>
<evidence type="ECO:0000256" key="2">
    <source>
        <dbReference type="ARBA" id="ARBA00022741"/>
    </source>
</evidence>
<dbReference type="InterPro" id="IPR017871">
    <property type="entry name" value="ABC_transporter-like_CS"/>
</dbReference>
<dbReference type="Proteomes" id="UP000886110">
    <property type="component" value="Unassembled WGS sequence"/>
</dbReference>
<name>A0A7C5DEJ1_UNCW3</name>
<comment type="caution">
    <text evidence="5">The sequence shown here is derived from an EMBL/GenBank/DDBJ whole genome shotgun (WGS) entry which is preliminary data.</text>
</comment>
<accession>A0A7C5DEJ1</accession>